<dbReference type="RefSeq" id="WP_160419448.1">
    <property type="nucleotide sequence ID" value="NZ_WTKP01000009.1"/>
</dbReference>
<reference evidence="2 3" key="1">
    <citation type="submission" date="2019-12" db="EMBL/GenBank/DDBJ databases">
        <title>Halomonas rutogse sp. nov. isolated from two lakes on Tibetan Plateau.</title>
        <authorList>
            <person name="Gao P."/>
        </authorList>
    </citation>
    <scope>NUCLEOTIDE SEQUENCE [LARGE SCALE GENOMIC DNA]</scope>
    <source>
        <strain evidence="2 3">ZH2S</strain>
    </source>
</reference>
<dbReference type="GO" id="GO:0032259">
    <property type="term" value="P:methylation"/>
    <property type="evidence" value="ECO:0007669"/>
    <property type="project" value="UniProtKB-KW"/>
</dbReference>
<proteinExistence type="predicted"/>
<dbReference type="GO" id="GO:0008168">
    <property type="term" value="F:methyltransferase activity"/>
    <property type="evidence" value="ECO:0007669"/>
    <property type="project" value="UniProtKB-KW"/>
</dbReference>
<keyword evidence="3" id="KW-1185">Reference proteome</keyword>
<name>A0A7X3KR25_9GAMM</name>
<dbReference type="InterPro" id="IPR041698">
    <property type="entry name" value="Methyltransf_25"/>
</dbReference>
<organism evidence="2 3">
    <name type="scientific">Vreelandella zhuhanensis</name>
    <dbReference type="NCBI Taxonomy" id="2684210"/>
    <lineage>
        <taxon>Bacteria</taxon>
        <taxon>Pseudomonadati</taxon>
        <taxon>Pseudomonadota</taxon>
        <taxon>Gammaproteobacteria</taxon>
        <taxon>Oceanospirillales</taxon>
        <taxon>Halomonadaceae</taxon>
        <taxon>Vreelandella</taxon>
    </lineage>
</organism>
<evidence type="ECO:0000313" key="2">
    <source>
        <dbReference type="EMBL" id="MWJ29115.1"/>
    </source>
</evidence>
<accession>A0A7X3KR25</accession>
<comment type="caution">
    <text evidence="2">The sequence shown here is derived from an EMBL/GenBank/DDBJ whole genome shotgun (WGS) entry which is preliminary data.</text>
</comment>
<dbReference type="PANTHER" id="PTHR12843">
    <property type="entry name" value="PROTEIN-LYSINE N-METHYLTRANSFERASE METTL10"/>
    <property type="match status" value="1"/>
</dbReference>
<evidence type="ECO:0000313" key="3">
    <source>
        <dbReference type="Proteomes" id="UP000437638"/>
    </source>
</evidence>
<dbReference type="Pfam" id="PF13649">
    <property type="entry name" value="Methyltransf_25"/>
    <property type="match status" value="1"/>
</dbReference>
<dbReference type="PANTHER" id="PTHR12843:SF5">
    <property type="entry name" value="EEF1A LYSINE METHYLTRANSFERASE 2"/>
    <property type="match status" value="1"/>
</dbReference>
<keyword evidence="2" id="KW-0489">Methyltransferase</keyword>
<dbReference type="EMBL" id="WTKP01000009">
    <property type="protein sequence ID" value="MWJ29115.1"/>
    <property type="molecule type" value="Genomic_DNA"/>
</dbReference>
<keyword evidence="2" id="KW-0808">Transferase</keyword>
<evidence type="ECO:0000259" key="1">
    <source>
        <dbReference type="Pfam" id="PF13649"/>
    </source>
</evidence>
<dbReference type="SUPFAM" id="SSF53335">
    <property type="entry name" value="S-adenosyl-L-methionine-dependent methyltransferases"/>
    <property type="match status" value="1"/>
</dbReference>
<protein>
    <submittedName>
        <fullName evidence="2">Methyltransferase domain-containing protein</fullName>
    </submittedName>
</protein>
<dbReference type="AlphaFoldDB" id="A0A7X3KR25"/>
<gene>
    <name evidence="2" type="ORF">GPM19_13065</name>
</gene>
<sequence length="205" mass="23170">MTTKAYWEAVYRDKAQEVVSWYRPHLEKSVQLIEVAAPDHGAAIIDVGGGESTLVDDLLLRGYRDISVLDISPLALQVARQRLGNAANTVKWLVGDITQANLPRQRYDVWHDRAVFHFLVDRQQRAAYVQQVLHSLAPNGHLVMATFGPEGPQQCSGLETVRYDTKRLSEQLGPRFELVDHSLEYHRTPGGSIQQFLYACFRKTG</sequence>
<feature type="domain" description="Methyltransferase" evidence="1">
    <location>
        <begin position="44"/>
        <end position="140"/>
    </location>
</feature>
<dbReference type="Gene3D" id="3.40.50.150">
    <property type="entry name" value="Vaccinia Virus protein VP39"/>
    <property type="match status" value="1"/>
</dbReference>
<dbReference type="InterPro" id="IPR029063">
    <property type="entry name" value="SAM-dependent_MTases_sf"/>
</dbReference>
<dbReference type="Proteomes" id="UP000437638">
    <property type="component" value="Unassembled WGS sequence"/>
</dbReference>
<dbReference type="CDD" id="cd02440">
    <property type="entry name" value="AdoMet_MTases"/>
    <property type="match status" value="1"/>
</dbReference>